<dbReference type="OrthoDB" id="427518at2759"/>
<keyword evidence="1" id="KW-0677">Repeat</keyword>
<dbReference type="SUPFAM" id="SSF53474">
    <property type="entry name" value="alpha/beta-Hydrolases"/>
    <property type="match status" value="1"/>
</dbReference>
<dbReference type="InterPro" id="IPR002110">
    <property type="entry name" value="Ankyrin_rpt"/>
</dbReference>
<dbReference type="Gene3D" id="3.40.50.1820">
    <property type="entry name" value="alpha/beta hydrolase"/>
    <property type="match status" value="1"/>
</dbReference>
<dbReference type="Gene3D" id="3.40.50.300">
    <property type="entry name" value="P-loop containing nucleotide triphosphate hydrolases"/>
    <property type="match status" value="1"/>
</dbReference>
<keyword evidence="5" id="KW-1185">Reference proteome</keyword>
<dbReference type="PROSITE" id="PS50297">
    <property type="entry name" value="ANK_REP_REGION"/>
    <property type="match status" value="1"/>
</dbReference>
<dbReference type="Gene3D" id="1.25.40.20">
    <property type="entry name" value="Ankyrin repeat-containing domain"/>
    <property type="match status" value="1"/>
</dbReference>
<feature type="domain" description="Nephrocystin 3-like N-terminal" evidence="3">
    <location>
        <begin position="399"/>
        <end position="574"/>
    </location>
</feature>
<name>A0A395RRX0_9HYPO</name>
<gene>
    <name evidence="4" type="ORF">FLONG3_10178</name>
</gene>
<evidence type="ECO:0000256" key="1">
    <source>
        <dbReference type="ARBA" id="ARBA00022737"/>
    </source>
</evidence>
<reference evidence="4 5" key="1">
    <citation type="journal article" date="2018" name="PLoS Pathog.">
        <title>Evolution of structural diversity of trichothecenes, a family of toxins produced by plant pathogenic and entomopathogenic fungi.</title>
        <authorList>
            <person name="Proctor R.H."/>
            <person name="McCormick S.P."/>
            <person name="Kim H.S."/>
            <person name="Cardoza R.E."/>
            <person name="Stanley A.M."/>
            <person name="Lindo L."/>
            <person name="Kelly A."/>
            <person name="Brown D.W."/>
            <person name="Lee T."/>
            <person name="Vaughan M.M."/>
            <person name="Alexander N.J."/>
            <person name="Busman M."/>
            <person name="Gutierrez S."/>
        </authorList>
    </citation>
    <scope>NUCLEOTIDE SEQUENCE [LARGE SCALE GENOMIC DNA]</scope>
    <source>
        <strain evidence="4 5">NRRL 20695</strain>
    </source>
</reference>
<dbReference type="SUPFAM" id="SSF48403">
    <property type="entry name" value="Ankyrin repeat"/>
    <property type="match status" value="1"/>
</dbReference>
<dbReference type="InterPro" id="IPR036770">
    <property type="entry name" value="Ankyrin_rpt-contain_sf"/>
</dbReference>
<dbReference type="InterPro" id="IPR027417">
    <property type="entry name" value="P-loop_NTPase"/>
</dbReference>
<evidence type="ECO:0000256" key="2">
    <source>
        <dbReference type="PROSITE-ProRule" id="PRU00023"/>
    </source>
</evidence>
<protein>
    <submittedName>
        <fullName evidence="4">Gpi inositol-deacylase pgap1-like</fullName>
    </submittedName>
</protein>
<dbReference type="InterPro" id="IPR029058">
    <property type="entry name" value="AB_hydrolase_fold"/>
</dbReference>
<dbReference type="InterPro" id="IPR056884">
    <property type="entry name" value="NPHP3-like_N"/>
</dbReference>
<dbReference type="Proteomes" id="UP000266234">
    <property type="component" value="Unassembled WGS sequence"/>
</dbReference>
<evidence type="ECO:0000313" key="4">
    <source>
        <dbReference type="EMBL" id="RGP62529.1"/>
    </source>
</evidence>
<proteinExistence type="predicted"/>
<dbReference type="Pfam" id="PF24883">
    <property type="entry name" value="NPHP3_N"/>
    <property type="match status" value="1"/>
</dbReference>
<keyword evidence="2" id="KW-0040">ANK repeat</keyword>
<accession>A0A395RRX0</accession>
<dbReference type="EMBL" id="PXOG01000285">
    <property type="protein sequence ID" value="RGP62529.1"/>
    <property type="molecule type" value="Genomic_DNA"/>
</dbReference>
<evidence type="ECO:0000313" key="5">
    <source>
        <dbReference type="Proteomes" id="UP000266234"/>
    </source>
</evidence>
<dbReference type="PROSITE" id="PS50088">
    <property type="entry name" value="ANK_REPEAT"/>
    <property type="match status" value="1"/>
</dbReference>
<dbReference type="PANTHER" id="PTHR10039:SF5">
    <property type="entry name" value="NACHT DOMAIN-CONTAINING PROTEIN"/>
    <property type="match status" value="1"/>
</dbReference>
<dbReference type="PANTHER" id="PTHR10039">
    <property type="entry name" value="AMELOGENIN"/>
    <property type="match status" value="1"/>
</dbReference>
<organism evidence="4 5">
    <name type="scientific">Fusarium longipes</name>
    <dbReference type="NCBI Taxonomy" id="694270"/>
    <lineage>
        <taxon>Eukaryota</taxon>
        <taxon>Fungi</taxon>
        <taxon>Dikarya</taxon>
        <taxon>Ascomycota</taxon>
        <taxon>Pezizomycotina</taxon>
        <taxon>Sordariomycetes</taxon>
        <taxon>Hypocreomycetidae</taxon>
        <taxon>Hypocreales</taxon>
        <taxon>Nectriaceae</taxon>
        <taxon>Fusarium</taxon>
    </lineage>
</organism>
<sequence length="1057" mass="119484">MLRKVLRKFPLPRKTNEARFENEVTKEARFQSEATKAVPFQRPTDIVNTGVLPNTIPMSNSLQPEGMGTERKIKKGPNLDVNILYEPPIGLAPIVDIVFVHGLRGNSFGTWLSSQDGEVHWPSDLLKVDIPDARILSFGYDAAVLNWWSPASQNRIGNHAQNLLGSVVRLREKTNTEDLRLIFVMHSLGGLVVQNALDLSRSSPELHLNRFESNTIGLCFMGTPHFGSNKARWGGYCTAMVGLVSKPNKNIVNVLEHDSEMLATIQNKFHEILRLRQAKDRPISITCFYEELASPVVGTIVEMNSAILPGYSNYGIHADHTVRNLPFSGLLELTCQGITKFTGPLDKGYEAVSGEMMRWVKDTRATVTHIVELQEECLRCLYFDGLDSREESIGPPLGGTFAWIWDRDQCKFVDWLKGGSSLYWITGRALSGKSTLLKYITSVPSQGLRKKTLTRDPIVVSYFLGGKAQHPIGSTLEGIARALLWQLLRKDHRYFSSILDQFQDMKRCRPTVDWQRSVLWEVLIQVLSQKHPHALWIFLDGLDKYPGDLFELSDVCKKLAGVASKKVRICISSRPEKEFMCSFDAHLSPQDAILKMEDHTHSDITMFAANEISRLSEHLDSASREKLVTSLSARANGLFMWVKLASRDVVETCMSGIEEDADKLLGCLDNLPDEITELYREILKKQKKHRELALLMLGIVEFGKRSFTLHEFAFILNPGEDFPNEKKIGSVRRKCDSITGGLLDYRSGRILFAHETVSSFIRTLLNDPLYSTDLNKGCLALTHLHRVYLAQYWDHHPSDRRSSDPVATTLALLLLSAIPNTVFTSKTIEVGFLEMERLQAPLRNFGDWKKQNLNFLVSVKFAPNYHVFFNAGDVLRREQGRITCKVISPRTAYGQDHIEFEKRNDWVQSFLERSDCIASFDKPVSFKRCASPGLEDVTGSKKEVLVEQSLFEQIQIVLFHCIQAEPEFIEFTGKKYRKSRDTVTEEKLGFPTPLHYAAFNGLNKVVEVLHEFGADLKYISRDSPLGTPLMAAIWGLSEKRHANPGITAIETLEKSRP</sequence>
<comment type="caution">
    <text evidence="4">The sequence shown here is derived from an EMBL/GenBank/DDBJ whole genome shotgun (WGS) entry which is preliminary data.</text>
</comment>
<evidence type="ECO:0000259" key="3">
    <source>
        <dbReference type="Pfam" id="PF24883"/>
    </source>
</evidence>
<feature type="repeat" description="ANK" evidence="2">
    <location>
        <begin position="992"/>
        <end position="1021"/>
    </location>
</feature>
<dbReference type="AlphaFoldDB" id="A0A395RRX0"/>